<reference evidence="5" key="1">
    <citation type="submission" date="2021-09" db="EMBL/GenBank/DDBJ databases">
        <authorList>
            <consortium name="AG Swart"/>
            <person name="Singh M."/>
            <person name="Singh A."/>
            <person name="Seah K."/>
            <person name="Emmerich C."/>
        </authorList>
    </citation>
    <scope>NUCLEOTIDE SEQUENCE</scope>
    <source>
        <strain evidence="5">ATCC30299</strain>
    </source>
</reference>
<dbReference type="Pfam" id="PF24681">
    <property type="entry name" value="Kelch_KLHDC2_KLHL20_DRC7"/>
    <property type="match status" value="2"/>
</dbReference>
<name>A0AAU9J8X6_9CILI</name>
<evidence type="ECO:0000313" key="5">
    <source>
        <dbReference type="EMBL" id="CAG9320028.1"/>
    </source>
</evidence>
<dbReference type="AlphaFoldDB" id="A0AAU9J8X6"/>
<organism evidence="5 6">
    <name type="scientific">Blepharisma stoltei</name>
    <dbReference type="NCBI Taxonomy" id="1481888"/>
    <lineage>
        <taxon>Eukaryota</taxon>
        <taxon>Sar</taxon>
        <taxon>Alveolata</taxon>
        <taxon>Ciliophora</taxon>
        <taxon>Postciliodesmatophora</taxon>
        <taxon>Heterotrichea</taxon>
        <taxon>Heterotrichida</taxon>
        <taxon>Blepharismidae</taxon>
        <taxon>Blepharisma</taxon>
    </lineage>
</organism>
<comment type="caution">
    <text evidence="5">The sequence shown here is derived from an EMBL/GenBank/DDBJ whole genome shotgun (WGS) entry which is preliminary data.</text>
</comment>
<keyword evidence="3" id="KW-0472">Membrane</keyword>
<sequence>MKGDIPSPRTLSAFTKYRENGNLKFVIYGGVGLNGDESNLAILDVNSMKWSLMPANGDAPDRISAASLEYYNGMLYLVGGVDDSIPVDLKYNSDFYQYDLIKNIWAKISNPRFIYTHRSFAGSAVYDGYFYFFFGWSDKSGKEIFETSMVNLNDPNFQWLNITLGDKASTNALYRDSYSFASVNSSFFIFAGYSMASGNLNDLIKFNLSDKEITYTYLSKPYTGPSARSHHSMQIMEANIYIFGGDKSGFKLNDLWRFDIETENWAFLYPSGDIPPARSHHSAGAQGNAMYIFGGISESGSFLNDLYQYDVTSNLWKHIEPSSLNTPSARYSSCIVYSIPILYIFGGMTSTGVSNELWTYDCGSNKFTLISKKAPYSIYYPRCAVDTSGSIFYVLNGQGERDAPMSYIFSFNLSSAEWKVLKEPDIFDRNKADGIAVYIEDFVIYIGGQQWGTDPKSSAYAIDLLNNFQYYDYPLSPMHFIGSAFAYYKTDIYVHGGVASTDLIIRNLIPVINFYKISLTQFCNHNSCPAICSPGTYIAKNSCKPCERGTYNHKFGQAACNDCDLGTYNPNIGSNSVRECFPCKAGEFSDLRGQYRCKLCPLYHYCPTGSSKPSDIPSSTMYSSLQPRSYTGNSGEVSALNTYYLYSSIGFFIIVTISIIISKDLRNELRKIDSYSENHNLELEAVMRKSKNRFGGYFTIGFIVGALWLIYANIVTYILDNAVETKTLLPLAAVWDETKSYRGDITLVLTLLRYGGNCTNNGACVESLYTTSNQVVSSSVNQSCYMDPNDNCIVTFFCKNCEFSTGAEINVLLQESLSFCSGILVNLTSTSSIPNEISSEKIGVMSDQNKIFRGYSPTTFYFTMTPSLFKSSVSSWPSKSTGYHVEILSSPSKGSQHYAYELPFSSDLNVKIVIEKNNDCLSTTRNAKHTLLILLSAVLGAVFGWKGTMQGIMQTIERRIWYARTKISKAVQISNSIASSKNLANIFNSEIINKDEICCSVEENDKNYLLGRKKTCYPE</sequence>
<feature type="transmembrane region" description="Helical" evidence="3">
    <location>
        <begin position="697"/>
        <end position="719"/>
    </location>
</feature>
<dbReference type="EMBL" id="CAJZBQ010000024">
    <property type="protein sequence ID" value="CAG9320028.1"/>
    <property type="molecule type" value="Genomic_DNA"/>
</dbReference>
<accession>A0AAU9J8X6</accession>
<keyword evidence="1" id="KW-0880">Kelch repeat</keyword>
<keyword evidence="2" id="KW-0677">Repeat</keyword>
<dbReference type="SMART" id="SM01411">
    <property type="entry name" value="Ephrin_rec_like"/>
    <property type="match status" value="2"/>
</dbReference>
<keyword evidence="3" id="KW-1133">Transmembrane helix</keyword>
<dbReference type="SUPFAM" id="SSF117281">
    <property type="entry name" value="Kelch motif"/>
    <property type="match status" value="2"/>
</dbReference>
<dbReference type="CDD" id="cd00185">
    <property type="entry name" value="TNFRSF"/>
    <property type="match status" value="1"/>
</dbReference>
<proteinExistence type="predicted"/>
<feature type="domain" description="Tyrosine-protein kinase ephrin type A/B receptor-like" evidence="4">
    <location>
        <begin position="535"/>
        <end position="580"/>
    </location>
</feature>
<dbReference type="SMART" id="SM00612">
    <property type="entry name" value="Kelch"/>
    <property type="match status" value="4"/>
</dbReference>
<dbReference type="PANTHER" id="PTHR46093">
    <property type="entry name" value="ACYL-COA-BINDING DOMAIN-CONTAINING PROTEIN 5"/>
    <property type="match status" value="1"/>
</dbReference>
<protein>
    <recommendedName>
        <fullName evidence="4">Tyrosine-protein kinase ephrin type A/B receptor-like domain-containing protein</fullName>
    </recommendedName>
</protein>
<dbReference type="InterPro" id="IPR006652">
    <property type="entry name" value="Kelch_1"/>
</dbReference>
<evidence type="ECO:0000313" key="6">
    <source>
        <dbReference type="Proteomes" id="UP001162131"/>
    </source>
</evidence>
<dbReference type="Gene3D" id="2.120.10.80">
    <property type="entry name" value="Kelch-type beta propeller"/>
    <property type="match status" value="3"/>
</dbReference>
<gene>
    <name evidence="5" type="ORF">BSTOLATCC_MIC25268</name>
</gene>
<dbReference type="Gene3D" id="2.10.50.10">
    <property type="entry name" value="Tumor Necrosis Factor Receptor, subunit A, domain 2"/>
    <property type="match status" value="1"/>
</dbReference>
<evidence type="ECO:0000256" key="2">
    <source>
        <dbReference type="ARBA" id="ARBA00022737"/>
    </source>
</evidence>
<evidence type="ECO:0000256" key="1">
    <source>
        <dbReference type="ARBA" id="ARBA00022441"/>
    </source>
</evidence>
<keyword evidence="3" id="KW-0812">Transmembrane</keyword>
<dbReference type="InterPro" id="IPR015915">
    <property type="entry name" value="Kelch-typ_b-propeller"/>
</dbReference>
<evidence type="ECO:0000256" key="3">
    <source>
        <dbReference type="SAM" id="Phobius"/>
    </source>
</evidence>
<keyword evidence="6" id="KW-1185">Reference proteome</keyword>
<dbReference type="InterPro" id="IPR011641">
    <property type="entry name" value="Tyr-kin_ephrin_A/B_rcpt-like"/>
</dbReference>
<dbReference type="Pfam" id="PF07699">
    <property type="entry name" value="Ephrin_rec_like"/>
    <property type="match status" value="1"/>
</dbReference>
<feature type="transmembrane region" description="Helical" evidence="3">
    <location>
        <begin position="643"/>
        <end position="661"/>
    </location>
</feature>
<dbReference type="Proteomes" id="UP001162131">
    <property type="component" value="Unassembled WGS sequence"/>
</dbReference>
<evidence type="ECO:0000259" key="4">
    <source>
        <dbReference type="Pfam" id="PF07699"/>
    </source>
</evidence>
<dbReference type="PANTHER" id="PTHR46093:SF18">
    <property type="entry name" value="FIBRONECTIN TYPE-III DOMAIN-CONTAINING PROTEIN"/>
    <property type="match status" value="1"/>
</dbReference>